<evidence type="ECO:0000313" key="2">
    <source>
        <dbReference type="EMBL" id="GIG91483.1"/>
    </source>
</evidence>
<protein>
    <submittedName>
        <fullName evidence="2">Uncharacterized protein</fullName>
    </submittedName>
</protein>
<keyword evidence="3" id="KW-1185">Reference proteome</keyword>
<accession>A0ABQ4E9W2</accession>
<evidence type="ECO:0000256" key="1">
    <source>
        <dbReference type="SAM" id="MobiDB-lite"/>
    </source>
</evidence>
<feature type="region of interest" description="Disordered" evidence="1">
    <location>
        <begin position="1"/>
        <end position="22"/>
    </location>
</feature>
<organism evidence="2 3">
    <name type="scientific">Plantactinospora endophytica</name>
    <dbReference type="NCBI Taxonomy" id="673535"/>
    <lineage>
        <taxon>Bacteria</taxon>
        <taxon>Bacillati</taxon>
        <taxon>Actinomycetota</taxon>
        <taxon>Actinomycetes</taxon>
        <taxon>Micromonosporales</taxon>
        <taxon>Micromonosporaceae</taxon>
        <taxon>Plantactinospora</taxon>
    </lineage>
</organism>
<feature type="compositionally biased region" description="Polar residues" evidence="1">
    <location>
        <begin position="11"/>
        <end position="22"/>
    </location>
</feature>
<sequence>MFSDDLPHQAVPSTDSGPLPVSWTSDPNVINISLPVHLCVRCATALAAGDQDHNCIEVDPNRHPAAALRDWRCECPCQP</sequence>
<name>A0ABQ4E9W2_9ACTN</name>
<dbReference type="Proteomes" id="UP000646749">
    <property type="component" value="Unassembled WGS sequence"/>
</dbReference>
<comment type="caution">
    <text evidence="2">The sequence shown here is derived from an EMBL/GenBank/DDBJ whole genome shotgun (WGS) entry which is preliminary data.</text>
</comment>
<proteinExistence type="predicted"/>
<gene>
    <name evidence="2" type="ORF">Pen02_64190</name>
</gene>
<evidence type="ECO:0000313" key="3">
    <source>
        <dbReference type="Proteomes" id="UP000646749"/>
    </source>
</evidence>
<reference evidence="2 3" key="1">
    <citation type="submission" date="2021-01" db="EMBL/GenBank/DDBJ databases">
        <title>Whole genome shotgun sequence of Plantactinospora endophytica NBRC 110450.</title>
        <authorList>
            <person name="Komaki H."/>
            <person name="Tamura T."/>
        </authorList>
    </citation>
    <scope>NUCLEOTIDE SEQUENCE [LARGE SCALE GENOMIC DNA]</scope>
    <source>
        <strain evidence="2 3">NBRC 110450</strain>
    </source>
</reference>
<dbReference type="EMBL" id="BONW01000039">
    <property type="protein sequence ID" value="GIG91483.1"/>
    <property type="molecule type" value="Genomic_DNA"/>
</dbReference>